<name>A0A2L2XEK2_9FIRM</name>
<evidence type="ECO:0000313" key="4">
    <source>
        <dbReference type="Proteomes" id="UP000239549"/>
    </source>
</evidence>
<dbReference type="InterPro" id="IPR000238">
    <property type="entry name" value="RbfA"/>
</dbReference>
<proteinExistence type="inferred from homology"/>
<keyword evidence="4" id="KW-1185">Reference proteome</keyword>
<dbReference type="PANTHER" id="PTHR33515">
    <property type="entry name" value="RIBOSOME-BINDING FACTOR A, CHLOROPLASTIC-RELATED"/>
    <property type="match status" value="1"/>
</dbReference>
<dbReference type="HAMAP" id="MF_00003">
    <property type="entry name" value="RbfA"/>
    <property type="match status" value="1"/>
</dbReference>
<dbReference type="RefSeq" id="WP_104371170.1">
    <property type="nucleotide sequence ID" value="NZ_BFAV01000045.1"/>
</dbReference>
<keyword evidence="1 2" id="KW-0690">Ribosome biogenesis</keyword>
<accession>A0A2L2XEK2</accession>
<gene>
    <name evidence="2" type="primary">rbfA</name>
    <name evidence="3" type="ORF">DCCM_0872</name>
</gene>
<evidence type="ECO:0000313" key="3">
    <source>
        <dbReference type="EMBL" id="GBF32676.1"/>
    </source>
</evidence>
<protein>
    <recommendedName>
        <fullName evidence="2">Ribosome-binding factor A</fullName>
    </recommendedName>
</protein>
<dbReference type="PANTHER" id="PTHR33515:SF1">
    <property type="entry name" value="RIBOSOME-BINDING FACTOR A, CHLOROPLASTIC-RELATED"/>
    <property type="match status" value="1"/>
</dbReference>
<dbReference type="Gene3D" id="3.30.300.20">
    <property type="match status" value="1"/>
</dbReference>
<dbReference type="OrthoDB" id="307788at2"/>
<dbReference type="NCBIfam" id="TIGR00082">
    <property type="entry name" value="rbfA"/>
    <property type="match status" value="1"/>
</dbReference>
<keyword evidence="2" id="KW-0963">Cytoplasm</keyword>
<evidence type="ECO:0000256" key="2">
    <source>
        <dbReference type="HAMAP-Rule" id="MF_00003"/>
    </source>
</evidence>
<dbReference type="EMBL" id="BFAV01000045">
    <property type="protein sequence ID" value="GBF32676.1"/>
    <property type="molecule type" value="Genomic_DNA"/>
</dbReference>
<dbReference type="InterPro" id="IPR020053">
    <property type="entry name" value="Ribosome-bd_factorA_CS"/>
</dbReference>
<comment type="caution">
    <text evidence="3">The sequence shown here is derived from an EMBL/GenBank/DDBJ whole genome shotgun (WGS) entry which is preliminary data.</text>
</comment>
<dbReference type="GO" id="GO:0005829">
    <property type="term" value="C:cytosol"/>
    <property type="evidence" value="ECO:0007669"/>
    <property type="project" value="TreeGrafter"/>
</dbReference>
<dbReference type="PROSITE" id="PS01319">
    <property type="entry name" value="RBFA"/>
    <property type="match status" value="1"/>
</dbReference>
<comment type="subcellular location">
    <subcellularLocation>
        <location evidence="2">Cytoplasm</location>
    </subcellularLocation>
</comment>
<dbReference type="SUPFAM" id="SSF89919">
    <property type="entry name" value="Ribosome-binding factor A, RbfA"/>
    <property type="match status" value="1"/>
</dbReference>
<evidence type="ECO:0000256" key="1">
    <source>
        <dbReference type="ARBA" id="ARBA00022517"/>
    </source>
</evidence>
<comment type="subunit">
    <text evidence="2">Monomer. Binds 30S ribosomal subunits, but not 50S ribosomal subunits or 70S ribosomes.</text>
</comment>
<organism evidence="3 4">
    <name type="scientific">Desulfocucumis palustris</name>
    <dbReference type="NCBI Taxonomy" id="1898651"/>
    <lineage>
        <taxon>Bacteria</taxon>
        <taxon>Bacillati</taxon>
        <taxon>Bacillota</taxon>
        <taxon>Clostridia</taxon>
        <taxon>Eubacteriales</taxon>
        <taxon>Desulfocucumaceae</taxon>
        <taxon>Desulfocucumis</taxon>
    </lineage>
</organism>
<dbReference type="GO" id="GO:0030490">
    <property type="term" value="P:maturation of SSU-rRNA"/>
    <property type="evidence" value="ECO:0007669"/>
    <property type="project" value="UniProtKB-UniRule"/>
</dbReference>
<reference evidence="4" key="1">
    <citation type="submission" date="2018-02" db="EMBL/GenBank/DDBJ databases">
        <title>Genome sequence of Desulfocucumis palustris strain NAW-5.</title>
        <authorList>
            <person name="Watanabe M."/>
            <person name="Kojima H."/>
            <person name="Fukui M."/>
        </authorList>
    </citation>
    <scope>NUCLEOTIDE SEQUENCE [LARGE SCALE GENOMIC DNA]</scope>
    <source>
        <strain evidence="4">NAW-5</strain>
    </source>
</reference>
<dbReference type="Pfam" id="PF02033">
    <property type="entry name" value="RBFA"/>
    <property type="match status" value="1"/>
</dbReference>
<comment type="function">
    <text evidence="2">One of several proteins that assist in the late maturation steps of the functional core of the 30S ribosomal subunit. Associates with free 30S ribosomal subunits (but not with 30S subunits that are part of 70S ribosomes or polysomes). Required for efficient processing of 16S rRNA. May interact with the 5'-terminal helix region of 16S rRNA.</text>
</comment>
<comment type="similarity">
    <text evidence="2">Belongs to the RbfA family.</text>
</comment>
<dbReference type="InterPro" id="IPR023799">
    <property type="entry name" value="RbfA_dom_sf"/>
</dbReference>
<dbReference type="Proteomes" id="UP000239549">
    <property type="component" value="Unassembled WGS sequence"/>
</dbReference>
<dbReference type="GO" id="GO:0043024">
    <property type="term" value="F:ribosomal small subunit binding"/>
    <property type="evidence" value="ECO:0007669"/>
    <property type="project" value="TreeGrafter"/>
</dbReference>
<dbReference type="AlphaFoldDB" id="A0A2L2XEK2"/>
<sequence>MSHRPERMAEAVKKEVSDMIRYELKDPRIGFATVTSVEVSGDLRYAKIFISVLGEPNEQQKTIEALESAKGFVRTELGRRIRLRYTPELSFKLDSSISRGTRLIKLLEEVSGDKAGESQSPGGD</sequence>
<dbReference type="InterPro" id="IPR015946">
    <property type="entry name" value="KH_dom-like_a/b"/>
</dbReference>